<dbReference type="PROSITE" id="PS51161">
    <property type="entry name" value="ATP_CONE"/>
    <property type="match status" value="1"/>
</dbReference>
<evidence type="ECO:0000256" key="3">
    <source>
        <dbReference type="PROSITE-ProRule" id="PRU00492"/>
    </source>
</evidence>
<name>A0A367ZTK2_9BACT</name>
<feature type="domain" description="ATP-cone" evidence="4">
    <location>
        <begin position="6"/>
        <end position="99"/>
    </location>
</feature>
<evidence type="ECO:0000259" key="4">
    <source>
        <dbReference type="PROSITE" id="PS51161"/>
    </source>
</evidence>
<dbReference type="AlphaFoldDB" id="A0A367ZTK2"/>
<evidence type="ECO:0000313" key="6">
    <source>
        <dbReference type="Proteomes" id="UP000252355"/>
    </source>
</evidence>
<dbReference type="CDD" id="cd02028">
    <property type="entry name" value="UMPK_like"/>
    <property type="match status" value="1"/>
</dbReference>
<comment type="caution">
    <text evidence="5">The sequence shown here is derived from an EMBL/GenBank/DDBJ whole genome shotgun (WGS) entry which is preliminary data.</text>
</comment>
<dbReference type="GO" id="GO:0016301">
    <property type="term" value="F:kinase activity"/>
    <property type="evidence" value="ECO:0007669"/>
    <property type="project" value="InterPro"/>
</dbReference>
<proteinExistence type="predicted"/>
<protein>
    <submittedName>
        <fullName evidence="5">Ribonucleotide reductase of class III (Anaerobic), large subunit</fullName>
    </submittedName>
</protein>
<dbReference type="EMBL" id="QOQW01000001">
    <property type="protein sequence ID" value="RCK81468.1"/>
    <property type="molecule type" value="Genomic_DNA"/>
</dbReference>
<accession>A0A367ZTK2</accession>
<gene>
    <name evidence="5" type="ORF">OZSIB_0602</name>
</gene>
<sequence>MPDSITKVVKRNGQVVTFDKEKVVNAIFKAAQSVGGKDRRLAEILADKVVHQLALTKKPDALPSVEEIQDIIEKELIEAGHAKTAKAFILYRAAHAKLREGREQDHATSGNIPYKKIWQVLNWAIDHDCFSIKRINERIANGTYPQLVLEANEKYQADVKAAADKILARRGQVRIVIIAGPSSSGKTTTTIKLGEVLQQQGFELLAMNLDNYYFDLSHHPRDEFGDYDFETPEALDLALINQHLADLLAGKTIQMPRYNFKTGKREEQTDPLTLKDHQILLLDSLHGLYAPMTQSVPAEKKFKIYIESLCQIKNHDGEFLRWTDVRLLRRMVRDSWHRSYNPKQTLEHWHYVRRSEIRHIIPFVGTVDHIIDGSLAYELPVYKKHLFKYFPDFVKEYREDPKRQDAYIRAKRVHDMLAAFTQWDDESVIPKDALIREYIGGSIYKY</sequence>
<evidence type="ECO:0000256" key="2">
    <source>
        <dbReference type="ARBA" id="ARBA00022840"/>
    </source>
</evidence>
<evidence type="ECO:0000313" key="5">
    <source>
        <dbReference type="EMBL" id="RCK81468.1"/>
    </source>
</evidence>
<dbReference type="InterPro" id="IPR006083">
    <property type="entry name" value="PRK/URK"/>
</dbReference>
<keyword evidence="1 3" id="KW-0547">Nucleotide-binding</keyword>
<dbReference type="Pfam" id="PF00485">
    <property type="entry name" value="PRK"/>
    <property type="match status" value="1"/>
</dbReference>
<dbReference type="Proteomes" id="UP000252355">
    <property type="component" value="Unassembled WGS sequence"/>
</dbReference>
<dbReference type="InterPro" id="IPR005144">
    <property type="entry name" value="ATP-cone_dom"/>
</dbReference>
<dbReference type="Gene3D" id="3.40.50.300">
    <property type="entry name" value="P-loop containing nucleotide triphosphate hydrolases"/>
    <property type="match status" value="1"/>
</dbReference>
<keyword evidence="2 3" id="KW-0067">ATP-binding</keyword>
<dbReference type="GO" id="GO:0005524">
    <property type="term" value="F:ATP binding"/>
    <property type="evidence" value="ECO:0007669"/>
    <property type="project" value="UniProtKB-UniRule"/>
</dbReference>
<dbReference type="PANTHER" id="PTHR10285">
    <property type="entry name" value="URIDINE KINASE"/>
    <property type="match status" value="1"/>
</dbReference>
<dbReference type="PRINTS" id="PR00988">
    <property type="entry name" value="URIDINKINASE"/>
</dbReference>
<dbReference type="Pfam" id="PF03477">
    <property type="entry name" value="ATP-cone"/>
    <property type="match status" value="1"/>
</dbReference>
<dbReference type="InterPro" id="IPR027417">
    <property type="entry name" value="P-loop_NTPase"/>
</dbReference>
<dbReference type="SUPFAM" id="SSF52540">
    <property type="entry name" value="P-loop containing nucleoside triphosphate hydrolases"/>
    <property type="match status" value="1"/>
</dbReference>
<organism evidence="5 6">
    <name type="scientific">Candidatus Ozemobacter sibiricus</name>
    <dbReference type="NCBI Taxonomy" id="2268124"/>
    <lineage>
        <taxon>Bacteria</taxon>
        <taxon>Candidatus Ozemobacteria</taxon>
        <taxon>Candidatus Ozemobacterales</taxon>
        <taxon>Candidatus Ozemobacteraceae</taxon>
        <taxon>Candidatus Ozemobacter</taxon>
    </lineage>
</organism>
<evidence type="ECO:0000256" key="1">
    <source>
        <dbReference type="ARBA" id="ARBA00022741"/>
    </source>
</evidence>
<reference evidence="5 6" key="1">
    <citation type="submission" date="2018-05" db="EMBL/GenBank/DDBJ databases">
        <title>A metagenomic window into the 2 km-deep terrestrial subsurface aquifer revealed taxonomically and functionally diverse microbial community comprising novel uncultured bacterial lineages.</title>
        <authorList>
            <person name="Kadnikov V.V."/>
            <person name="Mardanov A.V."/>
            <person name="Beletsky A.V."/>
            <person name="Banks D."/>
            <person name="Pimenov N.V."/>
            <person name="Frank Y.A."/>
            <person name="Karnachuk O.V."/>
            <person name="Ravin N.V."/>
        </authorList>
    </citation>
    <scope>NUCLEOTIDE SEQUENCE [LARGE SCALE GENOMIC DNA]</scope>
    <source>
        <strain evidence="5">BY5</strain>
    </source>
</reference>